<feature type="region of interest" description="Disordered" evidence="7">
    <location>
        <begin position="261"/>
        <end position="281"/>
    </location>
</feature>
<dbReference type="InterPro" id="IPR008851">
    <property type="entry name" value="TFIIF-alpha"/>
</dbReference>
<feature type="region of interest" description="Disordered" evidence="7">
    <location>
        <begin position="147"/>
        <end position="168"/>
    </location>
</feature>
<keyword evidence="3" id="KW-0805">Transcription regulation</keyword>
<reference evidence="8 9" key="1">
    <citation type="journal article" date="2020" name="ISME J.">
        <title>Uncovering the hidden diversity of litter-decomposition mechanisms in mushroom-forming fungi.</title>
        <authorList>
            <person name="Floudas D."/>
            <person name="Bentzer J."/>
            <person name="Ahren D."/>
            <person name="Johansson T."/>
            <person name="Persson P."/>
            <person name="Tunlid A."/>
        </authorList>
    </citation>
    <scope>NUCLEOTIDE SEQUENCE [LARGE SCALE GENOMIC DNA]</scope>
    <source>
        <strain evidence="8 9">CBS 291.85</strain>
    </source>
</reference>
<dbReference type="Proteomes" id="UP000559256">
    <property type="component" value="Unassembled WGS sequence"/>
</dbReference>
<keyword evidence="4" id="KW-0238">DNA-binding</keyword>
<dbReference type="SUPFAM" id="SSF50916">
    <property type="entry name" value="Rap30/74 interaction domains"/>
    <property type="match status" value="1"/>
</dbReference>
<feature type="region of interest" description="Disordered" evidence="7">
    <location>
        <begin position="308"/>
        <end position="588"/>
    </location>
</feature>
<dbReference type="PANTHER" id="PTHR13011">
    <property type="entry name" value="TFIIF-ALPHA"/>
    <property type="match status" value="1"/>
</dbReference>
<dbReference type="OrthoDB" id="76676at2759"/>
<feature type="compositionally biased region" description="Basic and acidic residues" evidence="7">
    <location>
        <begin position="336"/>
        <end position="345"/>
    </location>
</feature>
<feature type="compositionally biased region" description="Acidic residues" evidence="7">
    <location>
        <begin position="425"/>
        <end position="447"/>
    </location>
</feature>
<evidence type="ECO:0000256" key="6">
    <source>
        <dbReference type="ARBA" id="ARBA00023242"/>
    </source>
</evidence>
<dbReference type="AlphaFoldDB" id="A0A8H5GSD7"/>
<dbReference type="GO" id="GO:0032968">
    <property type="term" value="P:positive regulation of transcription elongation by RNA polymerase II"/>
    <property type="evidence" value="ECO:0007669"/>
    <property type="project" value="InterPro"/>
</dbReference>
<dbReference type="GO" id="GO:0016251">
    <property type="term" value="F:RNA polymerase II general transcription initiation factor activity"/>
    <property type="evidence" value="ECO:0007669"/>
    <property type="project" value="TreeGrafter"/>
</dbReference>
<dbReference type="GO" id="GO:0003677">
    <property type="term" value="F:DNA binding"/>
    <property type="evidence" value="ECO:0007669"/>
    <property type="project" value="UniProtKB-KW"/>
</dbReference>
<keyword evidence="9" id="KW-1185">Reference proteome</keyword>
<evidence type="ECO:0000313" key="8">
    <source>
        <dbReference type="EMBL" id="KAF5370108.1"/>
    </source>
</evidence>
<feature type="compositionally biased region" description="Basic residues" evidence="7">
    <location>
        <begin position="12"/>
        <end position="21"/>
    </location>
</feature>
<proteinExistence type="inferred from homology"/>
<evidence type="ECO:0000256" key="1">
    <source>
        <dbReference type="ARBA" id="ARBA00004123"/>
    </source>
</evidence>
<comment type="similarity">
    <text evidence="2">Belongs to the TFIIF alpha subunit family.</text>
</comment>
<evidence type="ECO:0000256" key="7">
    <source>
        <dbReference type="SAM" id="MobiDB-lite"/>
    </source>
</evidence>
<name>A0A8H5GSD7_9AGAR</name>
<comment type="caution">
    <text evidence="8">The sequence shown here is derived from an EMBL/GenBank/DDBJ whole genome shotgun (WGS) entry which is preliminary data.</text>
</comment>
<keyword evidence="6" id="KW-0539">Nucleus</keyword>
<gene>
    <name evidence="8" type="ORF">D9758_001045</name>
</gene>
<dbReference type="GO" id="GO:0005674">
    <property type="term" value="C:transcription factor TFIIF complex"/>
    <property type="evidence" value="ECO:0007669"/>
    <property type="project" value="TreeGrafter"/>
</dbReference>
<feature type="compositionally biased region" description="Acidic residues" evidence="7">
    <location>
        <begin position="346"/>
        <end position="376"/>
    </location>
</feature>
<organism evidence="8 9">
    <name type="scientific">Tetrapyrgos nigripes</name>
    <dbReference type="NCBI Taxonomy" id="182062"/>
    <lineage>
        <taxon>Eukaryota</taxon>
        <taxon>Fungi</taxon>
        <taxon>Dikarya</taxon>
        <taxon>Basidiomycota</taxon>
        <taxon>Agaricomycotina</taxon>
        <taxon>Agaricomycetes</taxon>
        <taxon>Agaricomycetidae</taxon>
        <taxon>Agaricales</taxon>
        <taxon>Marasmiineae</taxon>
        <taxon>Marasmiaceae</taxon>
        <taxon>Tetrapyrgos</taxon>
    </lineage>
</organism>
<feature type="compositionally biased region" description="Low complexity" evidence="7">
    <location>
        <begin position="577"/>
        <end position="588"/>
    </location>
</feature>
<accession>A0A8H5GSD7</accession>
<dbReference type="InterPro" id="IPR011039">
    <property type="entry name" value="TFIIF_interaction"/>
</dbReference>
<evidence type="ECO:0000256" key="4">
    <source>
        <dbReference type="ARBA" id="ARBA00023125"/>
    </source>
</evidence>
<evidence type="ECO:0000256" key="5">
    <source>
        <dbReference type="ARBA" id="ARBA00023163"/>
    </source>
</evidence>
<dbReference type="GO" id="GO:0001096">
    <property type="term" value="F:TFIIF-class transcription factor complex binding"/>
    <property type="evidence" value="ECO:0007669"/>
    <property type="project" value="TreeGrafter"/>
</dbReference>
<evidence type="ECO:0000256" key="3">
    <source>
        <dbReference type="ARBA" id="ARBA00023015"/>
    </source>
</evidence>
<keyword evidence="5" id="KW-0804">Transcription</keyword>
<dbReference type="PANTHER" id="PTHR13011:SF0">
    <property type="entry name" value="GENERAL TRANSCRIPTION FACTOR IIF SUBUNIT 1"/>
    <property type="match status" value="1"/>
</dbReference>
<protein>
    <recommendedName>
        <fullName evidence="10">Transcription initiation factor IIF subunit alpha</fullName>
    </recommendedName>
</protein>
<dbReference type="EMBL" id="JAACJM010000012">
    <property type="protein sequence ID" value="KAF5370108.1"/>
    <property type="molecule type" value="Genomic_DNA"/>
</dbReference>
<dbReference type="GO" id="GO:0006367">
    <property type="term" value="P:transcription initiation at RNA polymerase II promoter"/>
    <property type="evidence" value="ECO:0007669"/>
    <property type="project" value="InterPro"/>
</dbReference>
<sequence>MPKEPSMSLLFHPKKNAKNTIRRPNPTSNPNPTPSSSPRKSKAQSPMRVDNDEDEDTMKLPDTTFTEYKVMSSALNGWKYDVMKFDSRKSVDVSRWETPVKLNRKDLRREDPAASGVGQAVRPMLGADGQEVYGADGRPVMVDAEGRPVTDPSGSGAKGKGGLANSKKKFQKKTRQVFTVSEEVRLLRREEKYPWVMEDASGQELWTAQLEDLGKAGIHAFFMPAANDVFKFVPSHRWYKFQKKLKHDLPTDSVTVEAAYQKNQKRDPSTWLHQRNGKGPSTATAAMFKAEAEGRTISLGSGSLVHNASQSYGPGGRRLRAVDSGGDLFGDDEDGDSKPRKRELGEEGDLDEVEYEEEFADDDEKMEINEDEETKELEERLKKEYKNANKTREGYIDESEEEDDKPMSKQERAMQKMLKTREGIDAYESDEDENPYASSAEEEEEEPAPVSNEPAVLQQKSPTPTSEFADIKPSVPPTRPPNVGDNVSPAPSPVPGLGGHSVVAKRATSPKAPKLKSNNVSRASSPLASGSRATSPIATSPVAQNGLQKKRKAEESPTSPTSPNGVGHPKQKKRKPQPTGVTVATPTGPLEDRLLIEWLKNTPNASTRECIQYFTPYLTDEEKKTKFTALVKEVATLKNGVLVLRNAYRGGSSAPSPAVSG</sequence>
<evidence type="ECO:0000256" key="2">
    <source>
        <dbReference type="ARBA" id="ARBA00005249"/>
    </source>
</evidence>
<feature type="compositionally biased region" description="Basic and acidic residues" evidence="7">
    <location>
        <begin position="377"/>
        <end position="395"/>
    </location>
</feature>
<evidence type="ECO:0000313" key="9">
    <source>
        <dbReference type="Proteomes" id="UP000559256"/>
    </source>
</evidence>
<feature type="compositionally biased region" description="Basic and acidic residues" evidence="7">
    <location>
        <begin position="405"/>
        <end position="424"/>
    </location>
</feature>
<feature type="compositionally biased region" description="Polar residues" evidence="7">
    <location>
        <begin position="516"/>
        <end position="547"/>
    </location>
</feature>
<evidence type="ECO:0008006" key="10">
    <source>
        <dbReference type="Google" id="ProtNLM"/>
    </source>
</evidence>
<feature type="region of interest" description="Disordered" evidence="7">
    <location>
        <begin position="1"/>
        <end position="62"/>
    </location>
</feature>
<comment type="subcellular location">
    <subcellularLocation>
        <location evidence="1">Nucleus</location>
    </subcellularLocation>
</comment>